<evidence type="ECO:0000256" key="4">
    <source>
        <dbReference type="PROSITE-ProRule" id="PRU01248"/>
    </source>
</evidence>
<dbReference type="GO" id="GO:0006310">
    <property type="term" value="P:DNA recombination"/>
    <property type="evidence" value="ECO:0007669"/>
    <property type="project" value="UniProtKB-KW"/>
</dbReference>
<dbReference type="NCBIfam" id="NF040815">
    <property type="entry name" value="recomb_XerA_Arch"/>
    <property type="match status" value="1"/>
</dbReference>
<keyword evidence="2 4" id="KW-0238">DNA-binding</keyword>
<proteinExistence type="predicted"/>
<dbReference type="KEGG" id="aaxa:NCTC10138_00611"/>
<dbReference type="STRING" id="1278311.GCA_000428705_01457"/>
<dbReference type="Gene3D" id="1.10.150.130">
    <property type="match status" value="1"/>
</dbReference>
<dbReference type="InterPro" id="IPR050090">
    <property type="entry name" value="Tyrosine_recombinase_XerCD"/>
</dbReference>
<dbReference type="Proteomes" id="UP000289841">
    <property type="component" value="Chromosome"/>
</dbReference>
<keyword evidence="1" id="KW-0229">DNA integration</keyword>
<dbReference type="PANTHER" id="PTHR30349:SF81">
    <property type="entry name" value="TYROSINE RECOMBINASE XERC"/>
    <property type="match status" value="1"/>
</dbReference>
<dbReference type="Pfam" id="PF00589">
    <property type="entry name" value="Phage_integrase"/>
    <property type="match status" value="1"/>
</dbReference>
<gene>
    <name evidence="7" type="primary">xerC</name>
    <name evidence="7" type="ORF">NCTC10138_00611</name>
</gene>
<dbReference type="GO" id="GO:0003677">
    <property type="term" value="F:DNA binding"/>
    <property type="evidence" value="ECO:0007669"/>
    <property type="project" value="UniProtKB-UniRule"/>
</dbReference>
<dbReference type="EMBL" id="LR215048">
    <property type="protein sequence ID" value="VEU80251.1"/>
    <property type="molecule type" value="Genomic_DNA"/>
</dbReference>
<evidence type="ECO:0000259" key="6">
    <source>
        <dbReference type="PROSITE" id="PS51900"/>
    </source>
</evidence>
<organism evidence="7 8">
    <name type="scientific">Haploplasma axanthum</name>
    <name type="common">Acholeplasma axanthum</name>
    <dbReference type="NCBI Taxonomy" id="29552"/>
    <lineage>
        <taxon>Bacteria</taxon>
        <taxon>Bacillati</taxon>
        <taxon>Mycoplasmatota</taxon>
        <taxon>Mollicutes</taxon>
        <taxon>Acholeplasmatales</taxon>
        <taxon>Acholeplasmataceae</taxon>
        <taxon>Haploplasma</taxon>
    </lineage>
</organism>
<dbReference type="AlphaFoldDB" id="A0A449BCR9"/>
<name>A0A449BCR9_HAPAX</name>
<dbReference type="InterPro" id="IPR010998">
    <property type="entry name" value="Integrase_recombinase_N"/>
</dbReference>
<dbReference type="PANTHER" id="PTHR30349">
    <property type="entry name" value="PHAGE INTEGRASE-RELATED"/>
    <property type="match status" value="1"/>
</dbReference>
<dbReference type="Gene3D" id="1.10.443.10">
    <property type="entry name" value="Intergrase catalytic core"/>
    <property type="match status" value="1"/>
</dbReference>
<protein>
    <submittedName>
        <fullName evidence="7">Integrase/recombinase</fullName>
    </submittedName>
</protein>
<feature type="domain" description="Tyr recombinase" evidence="5">
    <location>
        <begin position="107"/>
        <end position="292"/>
    </location>
</feature>
<evidence type="ECO:0000313" key="8">
    <source>
        <dbReference type="Proteomes" id="UP000289841"/>
    </source>
</evidence>
<evidence type="ECO:0000256" key="1">
    <source>
        <dbReference type="ARBA" id="ARBA00022908"/>
    </source>
</evidence>
<dbReference type="InterPro" id="IPR013762">
    <property type="entry name" value="Integrase-like_cat_sf"/>
</dbReference>
<dbReference type="InterPro" id="IPR011010">
    <property type="entry name" value="DNA_brk_join_enz"/>
</dbReference>
<dbReference type="SUPFAM" id="SSF56349">
    <property type="entry name" value="DNA breaking-rejoining enzymes"/>
    <property type="match status" value="1"/>
</dbReference>
<dbReference type="Pfam" id="PF02899">
    <property type="entry name" value="Phage_int_SAM_1"/>
    <property type="match status" value="1"/>
</dbReference>
<evidence type="ECO:0000313" key="7">
    <source>
        <dbReference type="EMBL" id="VEU80251.1"/>
    </source>
</evidence>
<evidence type="ECO:0000259" key="5">
    <source>
        <dbReference type="PROSITE" id="PS51898"/>
    </source>
</evidence>
<feature type="domain" description="Core-binding (CB)" evidence="6">
    <location>
        <begin position="1"/>
        <end position="86"/>
    </location>
</feature>
<evidence type="ECO:0000256" key="2">
    <source>
        <dbReference type="ARBA" id="ARBA00023125"/>
    </source>
</evidence>
<dbReference type="OrthoDB" id="9801717at2"/>
<keyword evidence="3" id="KW-0233">DNA recombination</keyword>
<accession>A0A449BCR9</accession>
<dbReference type="InterPro" id="IPR004107">
    <property type="entry name" value="Integrase_SAM-like_N"/>
</dbReference>
<keyword evidence="8" id="KW-1185">Reference proteome</keyword>
<sequence>MNYFELFDDYLITIKNYSENTRVNYHKDLEDFDNFLKNEELAENVLDARRDRLARHYLSYLEEQGFSKKSIARKISSLRTFYNYMKKEKYLDVNIFENIETPKIPKRLPKVISDNEIDYLFEAIDKNTVLGFRNYLILDMLFSCGLRASELTNMEIKDLQISRKEILIHGKGSKDRYVPIHDNLVFDLKEYLTSIRTKLISKTDKETQKVFLNYRGEELTPRGLQKIIKKILNDANETYKITPHMLRHSFATTLLNHGADLRVVQELLGHEHLKSTQVYTEVSNKVLKEKYEKLHPRMMKNDKNRENNNWTRNKWI</sequence>
<dbReference type="PROSITE" id="PS51898">
    <property type="entry name" value="TYR_RECOMBINASE"/>
    <property type="match status" value="1"/>
</dbReference>
<dbReference type="InterPro" id="IPR044068">
    <property type="entry name" value="CB"/>
</dbReference>
<evidence type="ECO:0000256" key="3">
    <source>
        <dbReference type="ARBA" id="ARBA00023172"/>
    </source>
</evidence>
<dbReference type="GO" id="GO:0015074">
    <property type="term" value="P:DNA integration"/>
    <property type="evidence" value="ECO:0007669"/>
    <property type="project" value="UniProtKB-KW"/>
</dbReference>
<dbReference type="PROSITE" id="PS51900">
    <property type="entry name" value="CB"/>
    <property type="match status" value="1"/>
</dbReference>
<reference evidence="7 8" key="1">
    <citation type="submission" date="2019-01" db="EMBL/GenBank/DDBJ databases">
        <authorList>
            <consortium name="Pathogen Informatics"/>
        </authorList>
    </citation>
    <scope>NUCLEOTIDE SEQUENCE [LARGE SCALE GENOMIC DNA]</scope>
    <source>
        <strain evidence="7 8">NCTC10138</strain>
    </source>
</reference>
<dbReference type="InterPro" id="IPR002104">
    <property type="entry name" value="Integrase_catalytic"/>
</dbReference>